<reference evidence="2 3" key="1">
    <citation type="submission" date="2017-03" db="EMBL/GenBank/DDBJ databases">
        <title>Draft Genome sequence of Marispirochaeta sp. strain JC444.</title>
        <authorList>
            <person name="Shivani Y."/>
            <person name="Subhash Y."/>
            <person name="Sasikala C."/>
            <person name="Ramana C."/>
        </authorList>
    </citation>
    <scope>NUCLEOTIDE SEQUENCE [LARGE SCALE GENOMIC DNA]</scope>
    <source>
        <strain evidence="2 3">JC444</strain>
    </source>
</reference>
<comment type="caution">
    <text evidence="2">The sequence shown here is derived from an EMBL/GenBank/DDBJ whole genome shotgun (WGS) entry which is preliminary data.</text>
</comment>
<name>A0A1Y1RU83_9SPIO</name>
<evidence type="ECO:0000313" key="3">
    <source>
        <dbReference type="Proteomes" id="UP000192343"/>
    </source>
</evidence>
<dbReference type="Pfam" id="PF01145">
    <property type="entry name" value="Band_7"/>
    <property type="match status" value="1"/>
</dbReference>
<proteinExistence type="predicted"/>
<sequence length="277" mass="31791">MKKFIFTLVLLIIIAATVFYFGYVSFRIPEGSYGVVLTKTNGYDHPVLSPGSFQWMWQGLLPTNLRLFHIRLQEQTVSLDFNGELPSAGAYENYADAEVDFALRVKALFRYRLRPQSLPQIFQRAGINAETSDYSDILLETYQVIETDVKTLFADALRTLVEDENFDLGAADFEEALNARITREIPQLQDFDISLSDYSFPDLDLYRKVKENYLAYLERSHEIAVQALEAASSARTREISRIEVLKEYGALLQEYPVLLEIFRDQSDEPLIVLPETD</sequence>
<evidence type="ECO:0000259" key="1">
    <source>
        <dbReference type="Pfam" id="PF01145"/>
    </source>
</evidence>
<gene>
    <name evidence="2" type="ORF">B4O97_16620</name>
</gene>
<keyword evidence="3" id="KW-1185">Reference proteome</keyword>
<feature type="domain" description="Band 7" evidence="1">
    <location>
        <begin position="27"/>
        <end position="230"/>
    </location>
</feature>
<accession>A0A1Y1RU83</accession>
<dbReference type="Proteomes" id="UP000192343">
    <property type="component" value="Unassembled WGS sequence"/>
</dbReference>
<dbReference type="EMBL" id="MWQY01000023">
    <property type="protein sequence ID" value="ORC31886.1"/>
    <property type="molecule type" value="Genomic_DNA"/>
</dbReference>
<dbReference type="STRING" id="1963862.B4O97_16620"/>
<organism evidence="2 3">
    <name type="scientific">Marispirochaeta aestuarii</name>
    <dbReference type="NCBI Taxonomy" id="1963862"/>
    <lineage>
        <taxon>Bacteria</taxon>
        <taxon>Pseudomonadati</taxon>
        <taxon>Spirochaetota</taxon>
        <taxon>Spirochaetia</taxon>
        <taxon>Spirochaetales</taxon>
        <taxon>Spirochaetaceae</taxon>
        <taxon>Marispirochaeta</taxon>
    </lineage>
</organism>
<dbReference type="InterPro" id="IPR001107">
    <property type="entry name" value="Band_7"/>
</dbReference>
<dbReference type="AlphaFoldDB" id="A0A1Y1RU83"/>
<evidence type="ECO:0000313" key="2">
    <source>
        <dbReference type="EMBL" id="ORC31886.1"/>
    </source>
</evidence>
<dbReference type="OrthoDB" id="368436at2"/>
<dbReference type="RefSeq" id="WP_083052586.1">
    <property type="nucleotide sequence ID" value="NZ_MWQY01000023.1"/>
</dbReference>
<protein>
    <recommendedName>
        <fullName evidence="1">Band 7 domain-containing protein</fullName>
    </recommendedName>
</protein>